<proteinExistence type="predicted"/>
<evidence type="ECO:0000313" key="3">
    <source>
        <dbReference type="Proteomes" id="UP001165121"/>
    </source>
</evidence>
<accession>A0A9W6XAU3</accession>
<name>A0A9W6XAU3_9STRA</name>
<dbReference type="EMBL" id="BSXT01000845">
    <property type="protein sequence ID" value="GMF35052.1"/>
    <property type="molecule type" value="Genomic_DNA"/>
</dbReference>
<sequence length="531" mass="58039">MTRKRYHHAEKKLLATQRDTVTGAKVQFIGRSCPEKTSSFWGKSSPAADCPAWGKSSGDGVEERGDGATIVDVAEKEDGGVGVHEEADEDVAAVSAEGEDDGSGVNRKWDAAPHESKAKEAGSSTMVSMTEAEVARNKDMTTAEDVGMVTSPRMTMVQRGNAVAAGNDIMAGPWVPEEPTEAPHEVIMAGRGVLPSEMSEVVRREEQQRRERAAADTGGEEEPVDVATTAAVTAQPPVRPIAAQTSTELLLLEQRYQQQLPDQLEEKGSLAEMRAERLGMTTARKRSRQAAGHKYQYEQQGRYEDTELRDNGGGKTLRMAQLRAATAGNPSCLPTTLLALTKTHTQEVRLATCAQFSVDGIDLKQYGRHLKREAPVEIVEGFGGGTSRVLGVWRFTGTTQFQQRITVDALLVDGEGDEFLVGEHWMLEKQAKMDFSKRELKYRDTSGQKIILPFTCHGISTLPKNRDKRHLMMAPTVGTVRNGTVPRAVLNVEGRREKLLARGALGKWIPADAGMEILSMNGEFERARVAE</sequence>
<feature type="compositionally biased region" description="Basic and acidic residues" evidence="1">
    <location>
        <begin position="73"/>
        <end position="85"/>
    </location>
</feature>
<feature type="compositionally biased region" description="Basic and acidic residues" evidence="1">
    <location>
        <begin position="107"/>
        <end position="120"/>
    </location>
</feature>
<dbReference type="OrthoDB" id="121351at2759"/>
<organism evidence="2 3">
    <name type="scientific">Phytophthora fragariaefolia</name>
    <dbReference type="NCBI Taxonomy" id="1490495"/>
    <lineage>
        <taxon>Eukaryota</taxon>
        <taxon>Sar</taxon>
        <taxon>Stramenopiles</taxon>
        <taxon>Oomycota</taxon>
        <taxon>Peronosporomycetes</taxon>
        <taxon>Peronosporales</taxon>
        <taxon>Peronosporaceae</taxon>
        <taxon>Phytophthora</taxon>
    </lineage>
</organism>
<feature type="region of interest" description="Disordered" evidence="1">
    <location>
        <begin position="35"/>
        <end position="127"/>
    </location>
</feature>
<protein>
    <submittedName>
        <fullName evidence="2">Unnamed protein product</fullName>
    </submittedName>
</protein>
<feature type="region of interest" description="Disordered" evidence="1">
    <location>
        <begin position="202"/>
        <end position="225"/>
    </location>
</feature>
<dbReference type="Proteomes" id="UP001165121">
    <property type="component" value="Unassembled WGS sequence"/>
</dbReference>
<feature type="compositionally biased region" description="Basic and acidic residues" evidence="1">
    <location>
        <begin position="202"/>
        <end position="214"/>
    </location>
</feature>
<evidence type="ECO:0000313" key="2">
    <source>
        <dbReference type="EMBL" id="GMF35052.1"/>
    </source>
</evidence>
<feature type="compositionally biased region" description="Acidic residues" evidence="1">
    <location>
        <begin position="86"/>
        <end position="102"/>
    </location>
</feature>
<reference evidence="2" key="1">
    <citation type="submission" date="2023-04" db="EMBL/GenBank/DDBJ databases">
        <title>Phytophthora fragariaefolia NBRC 109709.</title>
        <authorList>
            <person name="Ichikawa N."/>
            <person name="Sato H."/>
            <person name="Tonouchi N."/>
        </authorList>
    </citation>
    <scope>NUCLEOTIDE SEQUENCE</scope>
    <source>
        <strain evidence="2">NBRC 109709</strain>
    </source>
</reference>
<comment type="caution">
    <text evidence="2">The sequence shown here is derived from an EMBL/GenBank/DDBJ whole genome shotgun (WGS) entry which is preliminary data.</text>
</comment>
<dbReference type="AlphaFoldDB" id="A0A9W6XAU3"/>
<keyword evidence="3" id="KW-1185">Reference proteome</keyword>
<gene>
    <name evidence="2" type="ORF">Pfra01_000917800</name>
</gene>
<evidence type="ECO:0000256" key="1">
    <source>
        <dbReference type="SAM" id="MobiDB-lite"/>
    </source>
</evidence>